<dbReference type="Pfam" id="PF02518">
    <property type="entry name" value="HATPase_c"/>
    <property type="match status" value="1"/>
</dbReference>
<dbReference type="SMART" id="SM00448">
    <property type="entry name" value="REC"/>
    <property type="match status" value="2"/>
</dbReference>
<dbReference type="InterPro" id="IPR036097">
    <property type="entry name" value="HisK_dim/P_sf"/>
</dbReference>
<dbReference type="GO" id="GO:0005886">
    <property type="term" value="C:plasma membrane"/>
    <property type="evidence" value="ECO:0007669"/>
    <property type="project" value="TreeGrafter"/>
</dbReference>
<evidence type="ECO:0000259" key="11">
    <source>
        <dbReference type="PROSITE" id="PS50112"/>
    </source>
</evidence>
<comment type="caution">
    <text evidence="12">The sequence shown here is derived from an EMBL/GenBank/DDBJ whole genome shotgun (WGS) entry which is preliminary data.</text>
</comment>
<feature type="domain" description="PAS" evidence="11">
    <location>
        <begin position="1378"/>
        <end position="1434"/>
    </location>
</feature>
<dbReference type="Pfam" id="PF00989">
    <property type="entry name" value="PAS"/>
    <property type="match status" value="1"/>
</dbReference>
<dbReference type="SUPFAM" id="SSF55785">
    <property type="entry name" value="PYP-like sensor domain (PAS domain)"/>
    <property type="match status" value="1"/>
</dbReference>
<dbReference type="SUPFAM" id="SSF55781">
    <property type="entry name" value="GAF domain-like"/>
    <property type="match status" value="7"/>
</dbReference>
<dbReference type="GO" id="GO:0009927">
    <property type="term" value="F:histidine phosphotransfer kinase activity"/>
    <property type="evidence" value="ECO:0007669"/>
    <property type="project" value="TreeGrafter"/>
</dbReference>
<dbReference type="InterPro" id="IPR036890">
    <property type="entry name" value="HATPase_C_sf"/>
</dbReference>
<dbReference type="EMBL" id="BEHY01000095">
    <property type="protein sequence ID" value="GBD10031.1"/>
    <property type="molecule type" value="Genomic_DNA"/>
</dbReference>
<feature type="domain" description="Response regulatory" evidence="10">
    <location>
        <begin position="1752"/>
        <end position="1865"/>
    </location>
</feature>
<dbReference type="InterPro" id="IPR003661">
    <property type="entry name" value="HisK_dim/P_dom"/>
</dbReference>
<evidence type="ECO:0000259" key="9">
    <source>
        <dbReference type="PROSITE" id="PS50109"/>
    </source>
</evidence>
<dbReference type="CDD" id="cd00130">
    <property type="entry name" value="PAS"/>
    <property type="match status" value="1"/>
</dbReference>
<comment type="catalytic activity">
    <reaction evidence="1">
        <text>ATP + protein L-histidine = ADP + protein N-phospho-L-histidine.</text>
        <dbReference type="EC" id="2.7.13.3"/>
    </reaction>
</comment>
<dbReference type="Pfam" id="PF00512">
    <property type="entry name" value="HisKA"/>
    <property type="match status" value="1"/>
</dbReference>
<dbReference type="Proteomes" id="UP000236642">
    <property type="component" value="Unassembled WGS sequence"/>
</dbReference>
<dbReference type="InterPro" id="IPR000014">
    <property type="entry name" value="PAS"/>
</dbReference>
<evidence type="ECO:0000256" key="6">
    <source>
        <dbReference type="ARBA" id="ARBA00023012"/>
    </source>
</evidence>
<evidence type="ECO:0000256" key="4">
    <source>
        <dbReference type="ARBA" id="ARBA00022679"/>
    </source>
</evidence>
<keyword evidence="5" id="KW-0418">Kinase</keyword>
<dbReference type="PROSITE" id="PS50109">
    <property type="entry name" value="HIS_KIN"/>
    <property type="match status" value="1"/>
</dbReference>
<evidence type="ECO:0000256" key="3">
    <source>
        <dbReference type="ARBA" id="ARBA00022553"/>
    </source>
</evidence>
<dbReference type="InterPro" id="IPR003594">
    <property type="entry name" value="HATPase_dom"/>
</dbReference>
<evidence type="ECO:0000313" key="13">
    <source>
        <dbReference type="Proteomes" id="UP000236642"/>
    </source>
</evidence>
<dbReference type="PROSITE" id="PS50112">
    <property type="entry name" value="PAS"/>
    <property type="match status" value="1"/>
</dbReference>
<dbReference type="Gene3D" id="3.30.565.10">
    <property type="entry name" value="Histidine kinase-like ATPase, C-terminal domain"/>
    <property type="match status" value="1"/>
</dbReference>
<evidence type="ECO:0000256" key="8">
    <source>
        <dbReference type="PROSITE-ProRule" id="PRU00169"/>
    </source>
</evidence>
<dbReference type="InterPro" id="IPR013767">
    <property type="entry name" value="PAS_fold"/>
</dbReference>
<dbReference type="Gene3D" id="3.30.450.20">
    <property type="entry name" value="PAS domain"/>
    <property type="match status" value="1"/>
</dbReference>
<keyword evidence="7" id="KW-0472">Membrane</keyword>
<protein>
    <recommendedName>
        <fullName evidence="2">histidine kinase</fullName>
        <ecNumber evidence="2">2.7.13.3</ecNumber>
    </recommendedName>
</protein>
<feature type="domain" description="Histidine kinase" evidence="9">
    <location>
        <begin position="1509"/>
        <end position="1728"/>
    </location>
</feature>
<dbReference type="PANTHER" id="PTHR43047">
    <property type="entry name" value="TWO-COMPONENT HISTIDINE PROTEIN KINASE"/>
    <property type="match status" value="1"/>
</dbReference>
<evidence type="ECO:0000256" key="7">
    <source>
        <dbReference type="ARBA" id="ARBA00023136"/>
    </source>
</evidence>
<dbReference type="SMART" id="SM00091">
    <property type="entry name" value="PAS"/>
    <property type="match status" value="1"/>
</dbReference>
<dbReference type="SUPFAM" id="SSF47384">
    <property type="entry name" value="Homodimeric domain of signal transducing histidine kinase"/>
    <property type="match status" value="1"/>
</dbReference>
<dbReference type="SMART" id="SM00065">
    <property type="entry name" value="GAF"/>
    <property type="match status" value="7"/>
</dbReference>
<evidence type="ECO:0000259" key="10">
    <source>
        <dbReference type="PROSITE" id="PS50110"/>
    </source>
</evidence>
<feature type="domain" description="Response regulatory" evidence="10">
    <location>
        <begin position="1870"/>
        <end position="1988"/>
    </location>
</feature>
<dbReference type="GO" id="GO:0000155">
    <property type="term" value="F:phosphorelay sensor kinase activity"/>
    <property type="evidence" value="ECO:0007669"/>
    <property type="project" value="InterPro"/>
</dbReference>
<dbReference type="Pfam" id="PF13185">
    <property type="entry name" value="GAF_2"/>
    <property type="match status" value="5"/>
</dbReference>
<dbReference type="InterPro" id="IPR029016">
    <property type="entry name" value="GAF-like_dom_sf"/>
</dbReference>
<dbReference type="SMART" id="SM00387">
    <property type="entry name" value="HATPase_c"/>
    <property type="match status" value="1"/>
</dbReference>
<keyword evidence="6" id="KW-0902">Two-component regulatory system</keyword>
<dbReference type="Pfam" id="PF01590">
    <property type="entry name" value="GAF"/>
    <property type="match status" value="2"/>
</dbReference>
<feature type="modified residue" description="4-aspartylphosphate" evidence="8">
    <location>
        <position position="1801"/>
    </location>
</feature>
<dbReference type="Gene3D" id="3.30.450.40">
    <property type="match status" value="7"/>
</dbReference>
<dbReference type="FunFam" id="1.10.287.130:FF:000001">
    <property type="entry name" value="Two-component sensor histidine kinase"/>
    <property type="match status" value="1"/>
</dbReference>
<gene>
    <name evidence="12" type="primary">phoR_8</name>
    <name evidence="12" type="ORF">HRbin22_02294</name>
</gene>
<evidence type="ECO:0000256" key="5">
    <source>
        <dbReference type="ARBA" id="ARBA00022777"/>
    </source>
</evidence>
<dbReference type="FunFam" id="3.30.565.10:FF:000006">
    <property type="entry name" value="Sensor histidine kinase WalK"/>
    <property type="match status" value="1"/>
</dbReference>
<dbReference type="Pfam" id="PF00072">
    <property type="entry name" value="Response_reg"/>
    <property type="match status" value="2"/>
</dbReference>
<dbReference type="PROSITE" id="PS50110">
    <property type="entry name" value="RESPONSE_REGULATORY"/>
    <property type="match status" value="2"/>
</dbReference>
<evidence type="ECO:0000313" key="12">
    <source>
        <dbReference type="EMBL" id="GBD10031.1"/>
    </source>
</evidence>
<organism evidence="12 13">
    <name type="scientific">Candidatus Thermoflexus japonica</name>
    <dbReference type="NCBI Taxonomy" id="2035417"/>
    <lineage>
        <taxon>Bacteria</taxon>
        <taxon>Bacillati</taxon>
        <taxon>Chloroflexota</taxon>
        <taxon>Thermoflexia</taxon>
        <taxon>Thermoflexales</taxon>
        <taxon>Thermoflexaceae</taxon>
        <taxon>Thermoflexus</taxon>
    </lineage>
</organism>
<proteinExistence type="predicted"/>
<dbReference type="InterPro" id="IPR005467">
    <property type="entry name" value="His_kinase_dom"/>
</dbReference>
<dbReference type="InterPro" id="IPR004358">
    <property type="entry name" value="Sig_transdc_His_kin-like_C"/>
</dbReference>
<evidence type="ECO:0000256" key="1">
    <source>
        <dbReference type="ARBA" id="ARBA00000085"/>
    </source>
</evidence>
<dbReference type="InterPro" id="IPR001789">
    <property type="entry name" value="Sig_transdc_resp-reg_receiver"/>
</dbReference>
<dbReference type="Gene3D" id="3.40.50.2300">
    <property type="match status" value="2"/>
</dbReference>
<dbReference type="InterPro" id="IPR003018">
    <property type="entry name" value="GAF"/>
</dbReference>
<dbReference type="CDD" id="cd00082">
    <property type="entry name" value="HisKA"/>
    <property type="match status" value="1"/>
</dbReference>
<dbReference type="SUPFAM" id="SSF52172">
    <property type="entry name" value="CheY-like"/>
    <property type="match status" value="2"/>
</dbReference>
<reference evidence="13" key="1">
    <citation type="submission" date="2017-09" db="EMBL/GenBank/DDBJ databases">
        <title>Metaegenomics of thermophilic ammonia-oxidizing enrichment culture.</title>
        <authorList>
            <person name="Kato S."/>
            <person name="Suzuki K."/>
        </authorList>
    </citation>
    <scope>NUCLEOTIDE SEQUENCE [LARGE SCALE GENOMIC DNA]</scope>
</reference>
<dbReference type="InterPro" id="IPR035965">
    <property type="entry name" value="PAS-like_dom_sf"/>
</dbReference>
<dbReference type="PRINTS" id="PR00344">
    <property type="entry name" value="BCTRLSENSOR"/>
</dbReference>
<keyword evidence="4 12" id="KW-0808">Transferase</keyword>
<dbReference type="InterPro" id="IPR011006">
    <property type="entry name" value="CheY-like_superfamily"/>
</dbReference>
<dbReference type="CDD" id="cd16922">
    <property type="entry name" value="HATPase_EvgS-ArcB-TorS-like"/>
    <property type="match status" value="1"/>
</dbReference>
<accession>A0A2H5Y9D8</accession>
<evidence type="ECO:0000256" key="2">
    <source>
        <dbReference type="ARBA" id="ARBA00012438"/>
    </source>
</evidence>
<dbReference type="GO" id="GO:0006355">
    <property type="term" value="P:regulation of DNA-templated transcription"/>
    <property type="evidence" value="ECO:0007669"/>
    <property type="project" value="InterPro"/>
</dbReference>
<dbReference type="PANTHER" id="PTHR43047:SF72">
    <property type="entry name" value="OSMOSENSING HISTIDINE PROTEIN KINASE SLN1"/>
    <property type="match status" value="1"/>
</dbReference>
<dbReference type="SUPFAM" id="SSF55874">
    <property type="entry name" value="ATPase domain of HSP90 chaperone/DNA topoisomerase II/histidine kinase"/>
    <property type="match status" value="1"/>
</dbReference>
<dbReference type="EC" id="2.7.13.3" evidence="2"/>
<feature type="modified residue" description="4-aspartylphosphate" evidence="8">
    <location>
        <position position="1919"/>
    </location>
</feature>
<name>A0A2H5Y9D8_9CHLR</name>
<sequence>MVWRQRLRGLLRPARPLSSGSAAQMEEVSFLDRWAEPVLWIEAGSGRVLPNAAARAWLGDPLPSSRRDLESRLRPPGVLERWLMGSRETAILGQRSARASALPLTLDGRPGFLIVLQPVPEGSRSAAELPTYPRELALVTGIARLLSAALDLDSTLDAILFAIRQVIPYDLAEINLWEPGERRLHTRARGGDPQEVARLAELGGVYRPDEGLTGWLATHRRPLLIRDLRGFTGARPRLNLDLFPARAFLGVPLQIGDAFIGTLELIAYRPGAFTEEHLRLLEAIAAQAAIAIHNVQLYEATRHYAEGLETLFRIAAMSTASPSLEDFLRRSVSELAGWFRVERVVILLYDPKRQELIPHPAGLYGPWPPEALGFRLPVQDPVFAESVFRSGRPFRSNRAPEDRRVIPPYRELIARFGVRSVLSIPLTAREQPIGEIHLINRIEGRFAPDDERLGMAMGVVLGTTLHNLQVIEQARRRAARLRTMVEIGQRIAAALDPDTIFETIREALGRILDARNFYAALYDAENDEVSFVFYVHQGQRLTERPKRRGGQGLTEYVIRTGQPLLLRGDVTAQARALGIEPVGTPARLWMGAPMRVGDRVIGMLAIQHEEDENAFDEEDLELLQAIAHHAAIAVENARLYGEIRERLEARIHQLTALNRIGQELNANLDLDHILNLVLDSAFQVTGADYGEILLYEPESDLLRPRLLRNLSMEQLQARGLDRQRPGEGLIGQAFQSGRVVLVPDVRQDPHYIAGTPDTLSEVAVPIWYGTLVVGVLDLQSRRPHGFSEEQIAFLETLAAQAAVAIGNAMRLQEEAQRSERYRQRIELMRGMLEVGQALRSERPLENALDAVAHTIQESLGFERVLISLLEGEPPVLRRVAQAGLPLPVFERMRQIPQPWRNMQIFLREEFRLGACYYIPYERQPENLSELLDTWTATPTREPRPDPTRWHPEDLLIVPIYGTGGRLLGIISVDEPRDGRVPTRETAEMLELLASQTGIIIENARLYESLTARIEGLTRLNEASRQIATRLELGTLLEAIAQAAASLSHAAWAAVIRVGENEALQLAAQFPPDRPEISASSETLLGSSWITQAISSGRAIYLRDLEELLDEEIPGVRSLLLVPMRAGGEIVGWIAVAHPERGAFDETEQILLQTLAEQAAVALENARLYEQTRRFSEELEAQVRERTEALEKALTDLSSRHRQLELLYRATLALTASLELEATLQQALSLLVEEGETAAVILLDPERGRLQVRAGIGPGSAPLIGHSWFLHEDPGAIRTAIRQRRTQNLVAFSPDLLPVPWRALRPGAALVVPLTLGLDVLGALVFTGPEPRRFDPERVQLLETVAAQMAQAINNAALYTLITQQAEQLGNTLRAVQEEASKRQAILESIAEGVMVADARGEVIMMNAAAEQILGLRREEVLGRPIHHFTGLYGPAWQEWMASLRRWLSSPRGQPPTLFMRHELAPEGRFITVHAAPVMMGTEFLGTVSVFRDITPEVEADRAKTEFISTVSHELRTPMTSIKGYVDLLLLGSAGPLSEMQRRFLQIVKANADRLKLLVDDLLDISRIESGRLQLDLRPVPLEAAVEAVVASLKARLDEKSQRLELDLPAFLPPVQADKDRLIQILMNLVSNAHKYTPEGGRICIRARVEEEAVHVEVSDTGIGIPPEALPRIFERFYRVDDPRVQETPGTGLGLSIVKALVELHGGRIWVESEVGQGSTFHFTIPIAREAPSPVDRPPAPAPIPARANGASPILIVEDDPHIADLLVQHLERAGYRTLVAHRGEEALRLAREERPQLITLDIYLPDLDGFTVLERLKADPATAEIPVIIVSVLADRQRGVRLGAVDVLGKPVDAERLLEVVSRYARRHARIVIVDDDAGTRALLQDTLRHHGFEVTTFGSAVEALAWIEAHRPDLVLMDLKPAGMSGLDALARLKASPKTADIPVVIMTASATDPMGKRRQALAMGAADFFLKPFPLEEFVAAIRRLLGEPLEGESGNAG</sequence>
<dbReference type="NCBIfam" id="TIGR00229">
    <property type="entry name" value="sensory_box"/>
    <property type="match status" value="1"/>
</dbReference>
<dbReference type="SMART" id="SM00388">
    <property type="entry name" value="HisKA"/>
    <property type="match status" value="1"/>
</dbReference>
<dbReference type="Gene3D" id="1.10.287.130">
    <property type="match status" value="1"/>
</dbReference>
<keyword evidence="3 8" id="KW-0597">Phosphoprotein</keyword>